<evidence type="ECO:0000313" key="9">
    <source>
        <dbReference type="EMBL" id="EED12776.1"/>
    </source>
</evidence>
<dbReference type="VEuPathDB" id="FungiDB:TSTA_052950"/>
<keyword evidence="3 7" id="KW-1133">Transmembrane helix</keyword>
<feature type="transmembrane region" description="Helical" evidence="7">
    <location>
        <begin position="270"/>
        <end position="292"/>
    </location>
</feature>
<reference evidence="10" key="1">
    <citation type="journal article" date="2015" name="Genome Announc.">
        <title>Genome sequence of the AIDS-associated pathogen Penicillium marneffei (ATCC18224) and its near taxonomic relative Talaromyces stipitatus (ATCC10500).</title>
        <authorList>
            <person name="Nierman W.C."/>
            <person name="Fedorova-Abrams N.D."/>
            <person name="Andrianopoulos A."/>
        </authorList>
    </citation>
    <scope>NUCLEOTIDE SEQUENCE [LARGE SCALE GENOMIC DNA]</scope>
    <source>
        <strain evidence="10">ATCC 10500 / CBS 375.48 / QM 6759 / NRRL 1006</strain>
    </source>
</reference>
<proteinExistence type="inferred from homology"/>
<evidence type="ECO:0000256" key="3">
    <source>
        <dbReference type="ARBA" id="ARBA00022989"/>
    </source>
</evidence>
<dbReference type="AlphaFoldDB" id="B8MQU1"/>
<evidence type="ECO:0000259" key="8">
    <source>
        <dbReference type="Pfam" id="PF20684"/>
    </source>
</evidence>
<dbReference type="PANTHER" id="PTHR33048:SF47">
    <property type="entry name" value="INTEGRAL MEMBRANE PROTEIN-RELATED"/>
    <property type="match status" value="1"/>
</dbReference>
<feature type="region of interest" description="Disordered" evidence="6">
    <location>
        <begin position="294"/>
        <end position="317"/>
    </location>
</feature>
<dbReference type="PANTHER" id="PTHR33048">
    <property type="entry name" value="PTH11-LIKE INTEGRAL MEMBRANE PROTEIN (AFU_ORTHOLOGUE AFUA_5G11245)"/>
    <property type="match status" value="1"/>
</dbReference>
<dbReference type="Proteomes" id="UP000001745">
    <property type="component" value="Unassembled WGS sequence"/>
</dbReference>
<dbReference type="Pfam" id="PF20684">
    <property type="entry name" value="Fung_rhodopsin"/>
    <property type="match status" value="1"/>
</dbReference>
<feature type="transmembrane region" description="Helical" evidence="7">
    <location>
        <begin position="148"/>
        <end position="169"/>
    </location>
</feature>
<evidence type="ECO:0000313" key="10">
    <source>
        <dbReference type="Proteomes" id="UP000001745"/>
    </source>
</evidence>
<dbReference type="RefSeq" id="XP_002486887.1">
    <property type="nucleotide sequence ID" value="XM_002486842.1"/>
</dbReference>
<dbReference type="GO" id="GO:0016020">
    <property type="term" value="C:membrane"/>
    <property type="evidence" value="ECO:0007669"/>
    <property type="project" value="UniProtKB-SubCell"/>
</dbReference>
<dbReference type="GeneID" id="8098244"/>
<name>B8MQU1_TALSN</name>
<accession>B8MQU1</accession>
<feature type="transmembrane region" description="Helical" evidence="7">
    <location>
        <begin position="35"/>
        <end position="57"/>
    </location>
</feature>
<evidence type="ECO:0000256" key="5">
    <source>
        <dbReference type="ARBA" id="ARBA00038359"/>
    </source>
</evidence>
<feature type="transmembrane region" description="Helical" evidence="7">
    <location>
        <begin position="229"/>
        <end position="250"/>
    </location>
</feature>
<feature type="transmembrane region" description="Helical" evidence="7">
    <location>
        <begin position="197"/>
        <end position="217"/>
    </location>
</feature>
<evidence type="ECO:0000256" key="2">
    <source>
        <dbReference type="ARBA" id="ARBA00022692"/>
    </source>
</evidence>
<keyword evidence="4 7" id="KW-0472">Membrane</keyword>
<feature type="transmembrane region" description="Helical" evidence="7">
    <location>
        <begin position="69"/>
        <end position="92"/>
    </location>
</feature>
<comment type="subcellular location">
    <subcellularLocation>
        <location evidence="1">Membrane</location>
        <topology evidence="1">Multi-pass membrane protein</topology>
    </subcellularLocation>
</comment>
<feature type="transmembrane region" description="Helical" evidence="7">
    <location>
        <begin position="112"/>
        <end position="136"/>
    </location>
</feature>
<dbReference type="EMBL" id="EQ962659">
    <property type="protein sequence ID" value="EED12776.1"/>
    <property type="molecule type" value="Genomic_DNA"/>
</dbReference>
<dbReference type="eggNOG" id="ENOG502SHS7">
    <property type="taxonomic scope" value="Eukaryota"/>
</dbReference>
<dbReference type="PhylomeDB" id="B8MQU1"/>
<feature type="domain" description="Rhodopsin" evidence="8">
    <location>
        <begin position="53"/>
        <end position="294"/>
    </location>
</feature>
<gene>
    <name evidence="9" type="ORF">TSTA_052950</name>
</gene>
<dbReference type="OrthoDB" id="4682787at2759"/>
<keyword evidence="10" id="KW-1185">Reference proteome</keyword>
<evidence type="ECO:0000256" key="6">
    <source>
        <dbReference type="SAM" id="MobiDB-lite"/>
    </source>
</evidence>
<dbReference type="InterPro" id="IPR052337">
    <property type="entry name" value="SAT4-like"/>
</dbReference>
<evidence type="ECO:0000256" key="1">
    <source>
        <dbReference type="ARBA" id="ARBA00004141"/>
    </source>
</evidence>
<dbReference type="STRING" id="441959.B8MQU1"/>
<protein>
    <submittedName>
        <fullName evidence="9">Integral membrane protein</fullName>
    </submittedName>
</protein>
<dbReference type="OMA" id="TCWAMIE"/>
<keyword evidence="2 7" id="KW-0812">Transmembrane</keyword>
<comment type="similarity">
    <text evidence="5">Belongs to the SAT4 family.</text>
</comment>
<evidence type="ECO:0000256" key="7">
    <source>
        <dbReference type="SAM" id="Phobius"/>
    </source>
</evidence>
<dbReference type="InterPro" id="IPR049326">
    <property type="entry name" value="Rhodopsin_dom_fungi"/>
</dbReference>
<dbReference type="InParanoid" id="B8MQU1"/>
<evidence type="ECO:0000256" key="4">
    <source>
        <dbReference type="ARBA" id="ARBA00023136"/>
    </source>
</evidence>
<sequence>MNFISRCIYSSQIFIFAVEQTTNIGKEMVSTLGKAVLAIAWVFNGVAALVVAARYYARIKILKRFTIDDALILLTLLLAVGNSVFLTISVHWGLGTHMAALSDIQIQNTVKWVFLCEFFSILSPGIGRIAYAFLLLGLVPPVQWRTRFLWSIIAIQFVVDIVTIIISFAQCRPLSTFWNHDVSGTCWSPSVQQDTGFFQGSVCSAVDLTLAVFPASMFWNLNMERKKKIFLSCLMGLGVFAMTASIIKTIELRAITAAADLTYAMAQLAIWWTLEANLVLIATSIPTLGPIIRRQHRHPSPVPDGSSRSSKGGGAQATRPWHALFYAKRSKTERGSSEDLWPGVPKAYALEESVSREQKRGIKKTTTIGVGYEDVDAAPLGTIY</sequence>
<organism evidence="9 10">
    <name type="scientific">Talaromyces stipitatus (strain ATCC 10500 / CBS 375.48 / QM 6759 / NRRL 1006)</name>
    <name type="common">Penicillium stipitatum</name>
    <dbReference type="NCBI Taxonomy" id="441959"/>
    <lineage>
        <taxon>Eukaryota</taxon>
        <taxon>Fungi</taxon>
        <taxon>Dikarya</taxon>
        <taxon>Ascomycota</taxon>
        <taxon>Pezizomycotina</taxon>
        <taxon>Eurotiomycetes</taxon>
        <taxon>Eurotiomycetidae</taxon>
        <taxon>Eurotiales</taxon>
        <taxon>Trichocomaceae</taxon>
        <taxon>Talaromyces</taxon>
        <taxon>Talaromyces sect. Talaromyces</taxon>
    </lineage>
</organism>